<dbReference type="GeneID" id="88854681"/>
<feature type="domain" description="DUF7424" evidence="1">
    <location>
        <begin position="10"/>
        <end position="115"/>
    </location>
</feature>
<sequence length="127" mass="14102">MPEDGQLGDEADVFILSHQKAYAGAVIPKDVLNKVKKAQKDMMGKLDIRMSIILERGTKPVPTLVSLGTYMTSTKNKDYPLVANGINLAKEMKFRLSDVSNSSLSNGDFVPFLVTPDYFDFLQTDKK</sequence>
<dbReference type="InterPro" id="IPR055847">
    <property type="entry name" value="DUF7424"/>
</dbReference>
<reference evidence="2 3" key="1">
    <citation type="journal article" date="2023" name="Access Microbiol">
        <title>The genome of a steinernematid-associated Pseudomonas piscis bacterium encodes the biosynthesis of insect toxins.</title>
        <authorList>
            <person name="Awori R.M."/>
            <person name="Hendre P."/>
            <person name="Amugune N.O."/>
        </authorList>
    </citation>
    <scope>NUCLEOTIDE SEQUENCE [LARGE SCALE GENOMIC DNA]</scope>
    <source>
        <strain evidence="2 3">97</strain>
    </source>
</reference>
<gene>
    <name evidence="2" type="ORF">QL112_003950</name>
</gene>
<accession>A0ABY9XK50</accession>
<organism evidence="2 3">
    <name type="scientific">Xenorhabdus griffiniae</name>
    <dbReference type="NCBI Taxonomy" id="351672"/>
    <lineage>
        <taxon>Bacteria</taxon>
        <taxon>Pseudomonadati</taxon>
        <taxon>Pseudomonadota</taxon>
        <taxon>Gammaproteobacteria</taxon>
        <taxon>Enterobacterales</taxon>
        <taxon>Morganellaceae</taxon>
        <taxon>Xenorhabdus</taxon>
    </lineage>
</organism>
<keyword evidence="3" id="KW-1185">Reference proteome</keyword>
<dbReference type="EMBL" id="CP133647">
    <property type="protein sequence ID" value="WNH02881.1"/>
    <property type="molecule type" value="Genomic_DNA"/>
</dbReference>
<evidence type="ECO:0000259" key="1">
    <source>
        <dbReference type="Pfam" id="PF24199"/>
    </source>
</evidence>
<dbReference type="RefSeq" id="WP_189759378.1">
    <property type="nucleotide sequence ID" value="NZ_CAWPOC010000111.1"/>
</dbReference>
<dbReference type="Proteomes" id="UP001300348">
    <property type="component" value="Chromosome"/>
</dbReference>
<evidence type="ECO:0000313" key="3">
    <source>
        <dbReference type="Proteomes" id="UP001300348"/>
    </source>
</evidence>
<proteinExistence type="predicted"/>
<name>A0ABY9XK50_9GAMM</name>
<protein>
    <recommendedName>
        <fullName evidence="1">DUF7424 domain-containing protein</fullName>
    </recommendedName>
</protein>
<dbReference type="Pfam" id="PF24199">
    <property type="entry name" value="DUF7424"/>
    <property type="match status" value="1"/>
</dbReference>
<evidence type="ECO:0000313" key="2">
    <source>
        <dbReference type="EMBL" id="WNH02881.1"/>
    </source>
</evidence>